<reference evidence="1 2" key="1">
    <citation type="submission" date="2019-07" db="EMBL/GenBank/DDBJ databases">
        <title>Full genome sequence of Sphingomonas sp. 4R-6-7(HKS19).</title>
        <authorList>
            <person name="Im W.-T."/>
        </authorList>
    </citation>
    <scope>NUCLEOTIDE SEQUENCE [LARGE SCALE GENOMIC DNA]</scope>
    <source>
        <strain evidence="1 2">HKS19</strain>
    </source>
</reference>
<name>A0A5B8LHM8_9SPHN</name>
<dbReference type="RefSeq" id="WP_146571128.1">
    <property type="nucleotide sequence ID" value="NZ_CP042306.1"/>
</dbReference>
<keyword evidence="2" id="KW-1185">Reference proteome</keyword>
<dbReference type="KEGG" id="spai:FPZ24_08675"/>
<dbReference type="Proteomes" id="UP000315673">
    <property type="component" value="Chromosome"/>
</dbReference>
<evidence type="ECO:0000313" key="2">
    <source>
        <dbReference type="Proteomes" id="UP000315673"/>
    </source>
</evidence>
<accession>A0A5B8LHM8</accession>
<dbReference type="OrthoDB" id="7390113at2"/>
<dbReference type="InterPro" id="IPR027417">
    <property type="entry name" value="P-loop_NTPase"/>
</dbReference>
<organism evidence="1 2">
    <name type="scientific">Sphingomonas panacisoli</name>
    <dbReference type="NCBI Taxonomy" id="1813879"/>
    <lineage>
        <taxon>Bacteria</taxon>
        <taxon>Pseudomonadati</taxon>
        <taxon>Pseudomonadota</taxon>
        <taxon>Alphaproteobacteria</taxon>
        <taxon>Sphingomonadales</taxon>
        <taxon>Sphingomonadaceae</taxon>
        <taxon>Sphingomonas</taxon>
    </lineage>
</organism>
<evidence type="ECO:0000313" key="1">
    <source>
        <dbReference type="EMBL" id="QDZ07551.1"/>
    </source>
</evidence>
<dbReference type="SUPFAM" id="SSF52540">
    <property type="entry name" value="P-loop containing nucleoside triphosphate hydrolases"/>
    <property type="match status" value="1"/>
</dbReference>
<dbReference type="EMBL" id="CP042306">
    <property type="protein sequence ID" value="QDZ07551.1"/>
    <property type="molecule type" value="Genomic_DNA"/>
</dbReference>
<dbReference type="AlphaFoldDB" id="A0A5B8LHM8"/>
<sequence>MSQLGLPLAWPPGPADDEFLVTASNSHAFHLLERWATWPVMTALLIGPRKSGRSVLARVFASRSGGTFVDDADRRAEKDLFHAWNAAQADRRPQLFIAESAPPDWRIAIPDLRSRLAASPVARIGPPDDALMRSLLERQFLRRHLDARPDLIEWLIARLDRNFVAVERAVDVLDQDVLEHRKRLSIPRARATLAAAGIIALPSSQDDQ</sequence>
<proteinExistence type="predicted"/>
<dbReference type="Gene3D" id="1.10.8.60">
    <property type="match status" value="1"/>
</dbReference>
<gene>
    <name evidence="1" type="ORF">FPZ24_08675</name>
</gene>
<protein>
    <submittedName>
        <fullName evidence="1">Chromosomal replication initiator DnaA</fullName>
    </submittedName>
</protein>